<dbReference type="CDD" id="cd06782">
    <property type="entry name" value="cpPDZ_CPP-like"/>
    <property type="match status" value="1"/>
</dbReference>
<dbReference type="RefSeq" id="WP_004580494.1">
    <property type="nucleotide sequence ID" value="NZ_AP028878.1"/>
</dbReference>
<keyword evidence="7" id="KW-0732">Signal</keyword>
<evidence type="ECO:0000256" key="6">
    <source>
        <dbReference type="SAM" id="MobiDB-lite"/>
    </source>
</evidence>
<feature type="domain" description="PDZ" evidence="8">
    <location>
        <begin position="110"/>
        <end position="178"/>
    </location>
</feature>
<dbReference type="InterPro" id="IPR041489">
    <property type="entry name" value="PDZ_6"/>
</dbReference>
<dbReference type="GO" id="GO:0030288">
    <property type="term" value="C:outer membrane-bounded periplasmic space"/>
    <property type="evidence" value="ECO:0007669"/>
    <property type="project" value="TreeGrafter"/>
</dbReference>
<feature type="compositionally biased region" description="Acidic residues" evidence="6">
    <location>
        <begin position="412"/>
        <end position="427"/>
    </location>
</feature>
<sequence>MKLARRTASTALLCATCLLAWPAASLADTDPETGETLLKGTADGQEVTVRLPDPEKQLPLEDLRKFTEVFGRIREAYVEEVDDRTLLENAIKGMLSGLDPHSAYLEPQAYEELEESTSGEFGGLGIEVGMEDGFVRVIAPIDDTPAQKAGVQAGDMIIKLGDKPVKGMTLEEAVSLMRGKPGTPITLTIVRDEGSAPIEISVERDVIKVTSVKSRMLEPGYGYLRVTQFQAETGREFVNAINKLEEKYGDTLNGLIIDLRNNPGGVLQAAVEAADAVLNEGLIVYTDGRIQSSKLRFSAQPGDESNGAPIVVLINGGSASASEILAGALQDQKRAVVMGTESFGKGSVQTVVPLDETHAIKLTTARYYTPNGRSIQAKGIHPDIVVKQGRLTEVDNQPFFTEADLSGHLENGELEESMPETTEDSGSDGDAAGSGGSEDNQNPEVTTEEGEKAPRDRLVAQDYQLRTGLNLLKGLHILKQNEARSE</sequence>
<dbReference type="GO" id="GO:0004175">
    <property type="term" value="F:endopeptidase activity"/>
    <property type="evidence" value="ECO:0007669"/>
    <property type="project" value="TreeGrafter"/>
</dbReference>
<keyword evidence="10" id="KW-1185">Reference proteome</keyword>
<dbReference type="Pfam" id="PF22694">
    <property type="entry name" value="CtpB_N-like"/>
    <property type="match status" value="1"/>
</dbReference>
<feature type="compositionally biased region" description="Basic and acidic residues" evidence="6">
    <location>
        <begin position="449"/>
        <end position="459"/>
    </location>
</feature>
<gene>
    <name evidence="9" type="ORF">J057_12666</name>
</gene>
<feature type="region of interest" description="Disordered" evidence="6">
    <location>
        <begin position="404"/>
        <end position="461"/>
    </location>
</feature>
<dbReference type="CDD" id="cd07560">
    <property type="entry name" value="Peptidase_S41_CPP"/>
    <property type="match status" value="1"/>
</dbReference>
<feature type="signal peptide" evidence="7">
    <location>
        <begin position="1"/>
        <end position="27"/>
    </location>
</feature>
<dbReference type="Pfam" id="PF17820">
    <property type="entry name" value="PDZ_6"/>
    <property type="match status" value="1"/>
</dbReference>
<dbReference type="Gene3D" id="2.30.42.10">
    <property type="match status" value="1"/>
</dbReference>
<dbReference type="STRING" id="626887.J057_12666"/>
<name>N6X582_9GAMM</name>
<dbReference type="InterPro" id="IPR029045">
    <property type="entry name" value="ClpP/crotonase-like_dom_sf"/>
</dbReference>
<feature type="chain" id="PRO_5004128024" evidence="7">
    <location>
        <begin position="28"/>
        <end position="486"/>
    </location>
</feature>
<dbReference type="PANTHER" id="PTHR32060:SF30">
    <property type="entry name" value="CARBOXY-TERMINAL PROCESSING PROTEASE CTPA"/>
    <property type="match status" value="1"/>
</dbReference>
<dbReference type="SUPFAM" id="SSF50156">
    <property type="entry name" value="PDZ domain-like"/>
    <property type="match status" value="1"/>
</dbReference>
<dbReference type="FunFam" id="3.90.226.10:FF:000029">
    <property type="entry name" value="Peptidase, S41 family"/>
    <property type="match status" value="1"/>
</dbReference>
<evidence type="ECO:0000256" key="3">
    <source>
        <dbReference type="ARBA" id="ARBA00022801"/>
    </source>
</evidence>
<organism evidence="9 10">
    <name type="scientific">Marinobacter nanhaiticus D15-8W</name>
    <dbReference type="NCBI Taxonomy" id="626887"/>
    <lineage>
        <taxon>Bacteria</taxon>
        <taxon>Pseudomonadati</taxon>
        <taxon>Pseudomonadota</taxon>
        <taxon>Gammaproteobacteria</taxon>
        <taxon>Pseudomonadales</taxon>
        <taxon>Marinobacteraceae</taxon>
        <taxon>Marinobacter</taxon>
    </lineage>
</organism>
<proteinExistence type="inferred from homology"/>
<dbReference type="GO" id="GO:0006508">
    <property type="term" value="P:proteolysis"/>
    <property type="evidence" value="ECO:0007669"/>
    <property type="project" value="UniProtKB-KW"/>
</dbReference>
<dbReference type="SMART" id="SM00228">
    <property type="entry name" value="PDZ"/>
    <property type="match status" value="1"/>
</dbReference>
<evidence type="ECO:0000256" key="5">
    <source>
        <dbReference type="RuleBase" id="RU004404"/>
    </source>
</evidence>
<dbReference type="AlphaFoldDB" id="N6X582"/>
<dbReference type="Proteomes" id="UP000013165">
    <property type="component" value="Unassembled WGS sequence"/>
</dbReference>
<accession>N6X582</accession>
<evidence type="ECO:0000313" key="9">
    <source>
        <dbReference type="EMBL" id="ENO16208.1"/>
    </source>
</evidence>
<evidence type="ECO:0000259" key="8">
    <source>
        <dbReference type="PROSITE" id="PS50106"/>
    </source>
</evidence>
<dbReference type="InterPro" id="IPR055210">
    <property type="entry name" value="CtpA/B_N"/>
</dbReference>
<dbReference type="EMBL" id="APLQ01000011">
    <property type="protein sequence ID" value="ENO16208.1"/>
    <property type="molecule type" value="Genomic_DNA"/>
</dbReference>
<dbReference type="Gene3D" id="3.90.226.10">
    <property type="entry name" value="2-enoyl-CoA Hydratase, Chain A, domain 1"/>
    <property type="match status" value="1"/>
</dbReference>
<dbReference type="InterPro" id="IPR004447">
    <property type="entry name" value="Peptidase_S41A"/>
</dbReference>
<dbReference type="InterPro" id="IPR001478">
    <property type="entry name" value="PDZ"/>
</dbReference>
<dbReference type="eggNOG" id="COG0793">
    <property type="taxonomic scope" value="Bacteria"/>
</dbReference>
<dbReference type="InterPro" id="IPR005151">
    <property type="entry name" value="Tail-specific_protease"/>
</dbReference>
<keyword evidence="2 5" id="KW-0645">Protease</keyword>
<comment type="caution">
    <text evidence="9">The sequence shown here is derived from an EMBL/GenBank/DDBJ whole genome shotgun (WGS) entry which is preliminary data.</text>
</comment>
<dbReference type="SUPFAM" id="SSF52096">
    <property type="entry name" value="ClpP/crotonase"/>
    <property type="match status" value="1"/>
</dbReference>
<dbReference type="PANTHER" id="PTHR32060">
    <property type="entry name" value="TAIL-SPECIFIC PROTEASE"/>
    <property type="match status" value="1"/>
</dbReference>
<dbReference type="InterPro" id="IPR036034">
    <property type="entry name" value="PDZ_sf"/>
</dbReference>
<dbReference type="NCBIfam" id="TIGR00225">
    <property type="entry name" value="prc"/>
    <property type="match status" value="1"/>
</dbReference>
<protein>
    <submittedName>
        <fullName evidence="9">S41 family peptidase</fullName>
    </submittedName>
</protein>
<evidence type="ECO:0000256" key="4">
    <source>
        <dbReference type="ARBA" id="ARBA00022825"/>
    </source>
</evidence>
<dbReference type="PROSITE" id="PS50106">
    <property type="entry name" value="PDZ"/>
    <property type="match status" value="1"/>
</dbReference>
<evidence type="ECO:0000256" key="1">
    <source>
        <dbReference type="ARBA" id="ARBA00009179"/>
    </source>
</evidence>
<dbReference type="PATRIC" id="fig|626887.3.peg.2538"/>
<dbReference type="Pfam" id="PF03572">
    <property type="entry name" value="Peptidase_S41"/>
    <property type="match status" value="1"/>
</dbReference>
<evidence type="ECO:0000256" key="2">
    <source>
        <dbReference type="ARBA" id="ARBA00022670"/>
    </source>
</evidence>
<dbReference type="HOGENOM" id="CLU_017295_1_1_6"/>
<comment type="similarity">
    <text evidence="1 5">Belongs to the peptidase S41A family.</text>
</comment>
<keyword evidence="4 5" id="KW-0720">Serine protease</keyword>
<dbReference type="FunFam" id="2.30.42.10:FF:000063">
    <property type="entry name" value="Peptidase, S41 family"/>
    <property type="match status" value="1"/>
</dbReference>
<dbReference type="OrthoDB" id="9812068at2"/>
<dbReference type="SMART" id="SM00245">
    <property type="entry name" value="TSPc"/>
    <property type="match status" value="1"/>
</dbReference>
<dbReference type="Gene3D" id="3.30.750.44">
    <property type="match status" value="1"/>
</dbReference>
<evidence type="ECO:0000256" key="7">
    <source>
        <dbReference type="SAM" id="SignalP"/>
    </source>
</evidence>
<reference evidence="9 10" key="1">
    <citation type="journal article" date="2013" name="Genome Announc.">
        <title>Genome Sequence of the Polycyclic Aromatic Hydrocarbon-Degrading Bacterium Strain Marinobacter nanhaiticus D15-8WT.</title>
        <authorList>
            <person name="Cui Z."/>
            <person name="Gao W."/>
            <person name="Li Q."/>
            <person name="Xu G."/>
            <person name="Zheng L."/>
        </authorList>
    </citation>
    <scope>NUCLEOTIDE SEQUENCE [LARGE SCALE GENOMIC DNA]</scope>
    <source>
        <strain evidence="9 10">D15-8W</strain>
    </source>
</reference>
<dbReference type="GO" id="GO:0007165">
    <property type="term" value="P:signal transduction"/>
    <property type="evidence" value="ECO:0007669"/>
    <property type="project" value="TreeGrafter"/>
</dbReference>
<dbReference type="GO" id="GO:0008236">
    <property type="term" value="F:serine-type peptidase activity"/>
    <property type="evidence" value="ECO:0007669"/>
    <property type="project" value="UniProtKB-KW"/>
</dbReference>
<evidence type="ECO:0000313" key="10">
    <source>
        <dbReference type="Proteomes" id="UP000013165"/>
    </source>
</evidence>
<keyword evidence="3 5" id="KW-0378">Hydrolase</keyword>